<proteinExistence type="predicted"/>
<gene>
    <name evidence="3" type="ORF">MUN82_00455</name>
</gene>
<dbReference type="GO" id="GO:0009244">
    <property type="term" value="P:lipopolysaccharide core region biosynthetic process"/>
    <property type="evidence" value="ECO:0007669"/>
    <property type="project" value="TreeGrafter"/>
</dbReference>
<dbReference type="Pfam" id="PF01075">
    <property type="entry name" value="Glyco_transf_9"/>
    <property type="match status" value="1"/>
</dbReference>
<dbReference type="CDD" id="cd03789">
    <property type="entry name" value="GT9_LPS_heptosyltransferase"/>
    <property type="match status" value="1"/>
</dbReference>
<dbReference type="Gene3D" id="3.40.50.2000">
    <property type="entry name" value="Glycogen Phosphorylase B"/>
    <property type="match status" value="2"/>
</dbReference>
<evidence type="ECO:0000256" key="2">
    <source>
        <dbReference type="ARBA" id="ARBA00022679"/>
    </source>
</evidence>
<dbReference type="RefSeq" id="WP_245093874.1">
    <property type="nucleotide sequence ID" value="NZ_CP095053.1"/>
</dbReference>
<dbReference type="AlphaFoldDB" id="A0A8T9T0F8"/>
<dbReference type="SUPFAM" id="SSF53756">
    <property type="entry name" value="UDP-Glycosyltransferase/glycogen phosphorylase"/>
    <property type="match status" value="1"/>
</dbReference>
<dbReference type="Proteomes" id="UP000829925">
    <property type="component" value="Chromosome"/>
</dbReference>
<dbReference type="EMBL" id="CP095053">
    <property type="protein sequence ID" value="UOR05586.1"/>
    <property type="molecule type" value="Genomic_DNA"/>
</dbReference>
<accession>A0A8T9T0F8</accession>
<dbReference type="GO" id="GO:0005829">
    <property type="term" value="C:cytosol"/>
    <property type="evidence" value="ECO:0007669"/>
    <property type="project" value="TreeGrafter"/>
</dbReference>
<dbReference type="KEGG" id="haei:MUN82_00455"/>
<sequence length="335" mass="35963">MRVLVRLPNWLGDVVMSAGFVRALHQRYPSAHLHFVTKAELAPLVPLLLPAGMVATVHPFSKTEWRGPVGAWCFGHWLRRQHGPFAAYYTLPNSFSAALLGLGSGARQRVGYATDGRGLLLTHMHQLQPSQHRADQYLALLPHPPAPRTGDVRLQALPLPTDAPAPPLLLNFNSEAQARRMPEAKAAELIRAMRQVAPGKRVGLLGSRREQARNEDIVAMLPVTEREGVLNLAGTTDLPGLVALLGAAPLLFSTDSGPVHVANALGTPVVVCFGPGNEHNTGPYHSARAAVVRAPGPVPCGGCQRNQCRFGDAPPCLTHLDEAQLVATVQRLLVG</sequence>
<keyword evidence="1" id="KW-0328">Glycosyltransferase</keyword>
<reference evidence="3 4" key="1">
    <citation type="submission" date="2022-04" db="EMBL/GenBank/DDBJ databases">
        <title>Hymenobacter sp. isolated from the air.</title>
        <authorList>
            <person name="Won M."/>
            <person name="Lee C.-M."/>
            <person name="Woen H.-Y."/>
            <person name="Kwon S.-W."/>
        </authorList>
    </citation>
    <scope>NUCLEOTIDE SEQUENCE [LARGE SCALE GENOMIC DNA]</scope>
    <source>
        <strain evidence="4">5413 J-13</strain>
    </source>
</reference>
<dbReference type="GO" id="GO:0008713">
    <property type="term" value="F:ADP-heptose-lipopolysaccharide heptosyltransferase activity"/>
    <property type="evidence" value="ECO:0007669"/>
    <property type="project" value="TreeGrafter"/>
</dbReference>
<evidence type="ECO:0000256" key="1">
    <source>
        <dbReference type="ARBA" id="ARBA00022676"/>
    </source>
</evidence>
<organism evidence="3 4">
    <name type="scientific">Hymenobacter aerilatus</name>
    <dbReference type="NCBI Taxonomy" id="2932251"/>
    <lineage>
        <taxon>Bacteria</taxon>
        <taxon>Pseudomonadati</taxon>
        <taxon>Bacteroidota</taxon>
        <taxon>Cytophagia</taxon>
        <taxon>Cytophagales</taxon>
        <taxon>Hymenobacteraceae</taxon>
        <taxon>Hymenobacter</taxon>
    </lineage>
</organism>
<evidence type="ECO:0000313" key="3">
    <source>
        <dbReference type="EMBL" id="UOR05586.1"/>
    </source>
</evidence>
<keyword evidence="4" id="KW-1185">Reference proteome</keyword>
<dbReference type="PANTHER" id="PTHR30160:SF7">
    <property type="entry name" value="ADP-HEPTOSE--LPS HEPTOSYLTRANSFERASE 2"/>
    <property type="match status" value="1"/>
</dbReference>
<protein>
    <submittedName>
        <fullName evidence="3">Glycosyltransferase family 9 protein</fullName>
    </submittedName>
</protein>
<dbReference type="InterPro" id="IPR051199">
    <property type="entry name" value="LPS_LOS_Heptosyltrfase"/>
</dbReference>
<name>A0A8T9T0F8_9BACT</name>
<keyword evidence="2" id="KW-0808">Transferase</keyword>
<evidence type="ECO:0000313" key="4">
    <source>
        <dbReference type="Proteomes" id="UP000829925"/>
    </source>
</evidence>
<dbReference type="PANTHER" id="PTHR30160">
    <property type="entry name" value="TETRAACYLDISACCHARIDE 4'-KINASE-RELATED"/>
    <property type="match status" value="1"/>
</dbReference>
<dbReference type="InterPro" id="IPR002201">
    <property type="entry name" value="Glyco_trans_9"/>
</dbReference>